<evidence type="ECO:0000313" key="1">
    <source>
        <dbReference type="EMBL" id="GBN74967.1"/>
    </source>
</evidence>
<dbReference type="AlphaFoldDB" id="A0A4Y2RGQ6"/>
<protein>
    <submittedName>
        <fullName evidence="1">Uncharacterized protein</fullName>
    </submittedName>
</protein>
<name>A0A4Y2RGQ6_ARAVE</name>
<evidence type="ECO:0000313" key="2">
    <source>
        <dbReference type="Proteomes" id="UP000499080"/>
    </source>
</evidence>
<comment type="caution">
    <text evidence="1">The sequence shown here is derived from an EMBL/GenBank/DDBJ whole genome shotgun (WGS) entry which is preliminary data.</text>
</comment>
<dbReference type="Proteomes" id="UP000499080">
    <property type="component" value="Unassembled WGS sequence"/>
</dbReference>
<reference evidence="1 2" key="1">
    <citation type="journal article" date="2019" name="Sci. Rep.">
        <title>Orb-weaving spider Araneus ventricosus genome elucidates the spidroin gene catalogue.</title>
        <authorList>
            <person name="Kono N."/>
            <person name="Nakamura H."/>
            <person name="Ohtoshi R."/>
            <person name="Moran D.A.P."/>
            <person name="Shinohara A."/>
            <person name="Yoshida Y."/>
            <person name="Fujiwara M."/>
            <person name="Mori M."/>
            <person name="Tomita M."/>
            <person name="Arakawa K."/>
        </authorList>
    </citation>
    <scope>NUCLEOTIDE SEQUENCE [LARGE SCALE GENOMIC DNA]</scope>
</reference>
<organism evidence="1 2">
    <name type="scientific">Araneus ventricosus</name>
    <name type="common">Orbweaver spider</name>
    <name type="synonym">Epeira ventricosa</name>
    <dbReference type="NCBI Taxonomy" id="182803"/>
    <lineage>
        <taxon>Eukaryota</taxon>
        <taxon>Metazoa</taxon>
        <taxon>Ecdysozoa</taxon>
        <taxon>Arthropoda</taxon>
        <taxon>Chelicerata</taxon>
        <taxon>Arachnida</taxon>
        <taxon>Araneae</taxon>
        <taxon>Araneomorphae</taxon>
        <taxon>Entelegynae</taxon>
        <taxon>Araneoidea</taxon>
        <taxon>Araneidae</taxon>
        <taxon>Araneus</taxon>
    </lineage>
</organism>
<sequence>MLFLAFNSSLKLYFHCSRKSEASAECRQIPVLAREQVFACEQRRRQGLLHHHEDTQEVKLLEQRQEKAVKLVQIQEKVRNSIQWIFIQPPGHKTECDDGLGAISLSHKSKKPEVEEEVCRWESVWKSGSLPFVIAGRKGAVRKS</sequence>
<keyword evidence="2" id="KW-1185">Reference proteome</keyword>
<dbReference type="EMBL" id="BGPR01017055">
    <property type="protein sequence ID" value="GBN74967.1"/>
    <property type="molecule type" value="Genomic_DNA"/>
</dbReference>
<gene>
    <name evidence="1" type="ORF">AVEN_158680_1</name>
</gene>
<accession>A0A4Y2RGQ6</accession>
<proteinExistence type="predicted"/>